<feature type="signal peptide" evidence="2">
    <location>
        <begin position="1"/>
        <end position="22"/>
    </location>
</feature>
<protein>
    <submittedName>
        <fullName evidence="3">Putative secreted protein</fullName>
    </submittedName>
</protein>
<proteinExistence type="predicted"/>
<sequence length="152" mass="16139">MSRATFLLVILKVLLGEGLKFAHQVPRLVPEGSGTCGGLVHLCNFAVQLLDLHLHVVDHLIHQVPQAGEGARQLLLHLVAAVGTGEVDDEAQLARGVLHVLPLKGALLGAVGPREPLEEIDHSVQAQSDCNHLPAHRTDHKSSNGKCSHGGL</sequence>
<dbReference type="EMBL" id="GIFC01011735">
    <property type="protein sequence ID" value="MXU93818.1"/>
    <property type="molecule type" value="Transcribed_RNA"/>
</dbReference>
<evidence type="ECO:0000313" key="3">
    <source>
        <dbReference type="EMBL" id="MXU93818.1"/>
    </source>
</evidence>
<reference evidence="3" key="1">
    <citation type="submission" date="2019-12" db="EMBL/GenBank/DDBJ databases">
        <title>An insight into the sialome of adult female Ixodes ricinus ticks feeding for 6 days.</title>
        <authorList>
            <person name="Perner J."/>
            <person name="Ribeiro J.M.C."/>
        </authorList>
    </citation>
    <scope>NUCLEOTIDE SEQUENCE</scope>
    <source>
        <strain evidence="3">Semi-engorged</strain>
        <tissue evidence="3">Salivary glands</tissue>
    </source>
</reference>
<keyword evidence="2" id="KW-0732">Signal</keyword>
<dbReference type="AlphaFoldDB" id="A0A6B0UX50"/>
<evidence type="ECO:0000256" key="1">
    <source>
        <dbReference type="SAM" id="MobiDB-lite"/>
    </source>
</evidence>
<organism evidence="3">
    <name type="scientific">Ixodes ricinus</name>
    <name type="common">Common tick</name>
    <name type="synonym">Acarus ricinus</name>
    <dbReference type="NCBI Taxonomy" id="34613"/>
    <lineage>
        <taxon>Eukaryota</taxon>
        <taxon>Metazoa</taxon>
        <taxon>Ecdysozoa</taxon>
        <taxon>Arthropoda</taxon>
        <taxon>Chelicerata</taxon>
        <taxon>Arachnida</taxon>
        <taxon>Acari</taxon>
        <taxon>Parasitiformes</taxon>
        <taxon>Ixodida</taxon>
        <taxon>Ixodoidea</taxon>
        <taxon>Ixodidae</taxon>
        <taxon>Ixodinae</taxon>
        <taxon>Ixodes</taxon>
    </lineage>
</organism>
<feature type="region of interest" description="Disordered" evidence="1">
    <location>
        <begin position="132"/>
        <end position="152"/>
    </location>
</feature>
<evidence type="ECO:0000256" key="2">
    <source>
        <dbReference type="SAM" id="SignalP"/>
    </source>
</evidence>
<name>A0A6B0UX50_IXORI</name>
<accession>A0A6B0UX50</accession>
<feature type="chain" id="PRO_5025384023" evidence="2">
    <location>
        <begin position="23"/>
        <end position="152"/>
    </location>
</feature>